<dbReference type="EMBL" id="GU567962">
    <property type="protein sequence ID" value="ADI21661.1"/>
    <property type="molecule type" value="Genomic_DNA"/>
</dbReference>
<reference evidence="2" key="1">
    <citation type="submission" date="2010-01" db="EMBL/GenBank/DDBJ databases">
        <title>Genome fragments of uncultured bacteria from the North Pacific subtropical Gyre.</title>
        <authorList>
            <person name="Pham V.D."/>
            <person name="Delong E.F."/>
        </authorList>
    </citation>
    <scope>NUCLEOTIDE SEQUENCE</scope>
</reference>
<accession>E7C2I7</accession>
<evidence type="ECO:0008006" key="3">
    <source>
        <dbReference type="Google" id="ProtNLM"/>
    </source>
</evidence>
<evidence type="ECO:0000313" key="2">
    <source>
        <dbReference type="EMBL" id="ADI21661.1"/>
    </source>
</evidence>
<proteinExistence type="predicted"/>
<dbReference type="Gene3D" id="3.30.1330.80">
    <property type="entry name" value="Hypothetical protein, similar to alpha- acetolactate decarboxylase, domain 2"/>
    <property type="match status" value="2"/>
</dbReference>
<feature type="region of interest" description="Disordered" evidence="1">
    <location>
        <begin position="257"/>
        <end position="286"/>
    </location>
</feature>
<organism evidence="2">
    <name type="scientific">uncultured Rhizobium sp. HF0130_09F11</name>
    <dbReference type="NCBI Taxonomy" id="723625"/>
    <lineage>
        <taxon>Bacteria</taxon>
        <taxon>Pseudomonadati</taxon>
        <taxon>Pseudomonadota</taxon>
        <taxon>Alphaproteobacteria</taxon>
        <taxon>Hyphomicrobiales</taxon>
        <taxon>Rhizobiaceae</taxon>
        <taxon>Rhizobium/Agrobacterium group</taxon>
        <taxon>Rhizobium</taxon>
        <taxon>environmental samples</taxon>
    </lineage>
</organism>
<dbReference type="AlphaFoldDB" id="E7C2I7"/>
<feature type="compositionally biased region" description="Basic and acidic residues" evidence="1">
    <location>
        <begin position="259"/>
        <end position="269"/>
    </location>
</feature>
<sequence>MTAPRRIVHPGPEAAQRSCVAPARAVPLDFTVPAGEIVNAGIAAGLAAAGCDGAWVDLSCGRFAPFRYVMPAGSPGPSHAAWYSETFAPEGIVTVEAAGAIVGWRDGEPFLHCHGIWTDPAGDRAMGHMLPLDTRTATPLRVRGTGLVGASFVARHDAETNFTLFAAETIPRDGLSGSANGDGPRALAVTLRPNQDVGTAIAAICAERGIADARLFGIGSLNGGRFTNGPAMDSYASELLIRDGRIEVGRIAAAARRQRGGDGRHDLRGPARPWRQSGLRDLRTGDPASRRVRRVRLAPGRKLRRRWIERAAGSFSRS</sequence>
<name>E7C2I7_9HYPH</name>
<evidence type="ECO:0000256" key="1">
    <source>
        <dbReference type="SAM" id="MobiDB-lite"/>
    </source>
</evidence>
<dbReference type="SUPFAM" id="SSF117856">
    <property type="entry name" value="AF0104/ALDC/Ptd012-like"/>
    <property type="match status" value="2"/>
</dbReference>
<protein>
    <recommendedName>
        <fullName evidence="3">PPC domain-containing protein</fullName>
    </recommendedName>
</protein>